<evidence type="ECO:0000313" key="6">
    <source>
        <dbReference type="EMBL" id="MFG6461860.1"/>
    </source>
</evidence>
<accession>A0ABW7GIS6</accession>
<dbReference type="Pfam" id="PF00015">
    <property type="entry name" value="MCPsignal"/>
    <property type="match status" value="1"/>
</dbReference>
<evidence type="ECO:0000256" key="2">
    <source>
        <dbReference type="PROSITE-ProRule" id="PRU00284"/>
    </source>
</evidence>
<dbReference type="PANTHER" id="PTHR32089">
    <property type="entry name" value="METHYL-ACCEPTING CHEMOTAXIS PROTEIN MCPB"/>
    <property type="match status" value="1"/>
</dbReference>
<dbReference type="SMART" id="SM00283">
    <property type="entry name" value="MA"/>
    <property type="match status" value="1"/>
</dbReference>
<comment type="caution">
    <text evidence="6">The sequence shown here is derived from an EMBL/GenBank/DDBJ whole genome shotgun (WGS) entry which is preliminary data.</text>
</comment>
<keyword evidence="1 2" id="KW-0807">Transducer</keyword>
<protein>
    <submittedName>
        <fullName evidence="6">Methyl-accepting chemotaxis protein</fullName>
    </submittedName>
</protein>
<dbReference type="SUPFAM" id="SSF58104">
    <property type="entry name" value="Methyl-accepting chemotaxis protein (MCP) signaling domain"/>
    <property type="match status" value="1"/>
</dbReference>
<feature type="domain" description="Methyl-accepting transducer" evidence="5">
    <location>
        <begin position="33"/>
        <end position="255"/>
    </location>
</feature>
<organism evidence="6 7">
    <name type="scientific">Pelomonas lactea</name>
    <dbReference type="NCBI Taxonomy" id="3299030"/>
    <lineage>
        <taxon>Bacteria</taxon>
        <taxon>Pseudomonadati</taxon>
        <taxon>Pseudomonadota</taxon>
        <taxon>Betaproteobacteria</taxon>
        <taxon>Burkholderiales</taxon>
        <taxon>Sphaerotilaceae</taxon>
        <taxon>Roseateles</taxon>
    </lineage>
</organism>
<name>A0ABW7GIS6_9BURK</name>
<feature type="coiled-coil region" evidence="3">
    <location>
        <begin position="223"/>
        <end position="250"/>
    </location>
</feature>
<dbReference type="PROSITE" id="PS50111">
    <property type="entry name" value="CHEMOTAXIS_TRANSDUC_2"/>
    <property type="match status" value="1"/>
</dbReference>
<dbReference type="RefSeq" id="WP_394510718.1">
    <property type="nucleotide sequence ID" value="NZ_JBIGHX010000003.1"/>
</dbReference>
<dbReference type="Gene3D" id="1.10.287.950">
    <property type="entry name" value="Methyl-accepting chemotaxis protein"/>
    <property type="match status" value="1"/>
</dbReference>
<evidence type="ECO:0000256" key="3">
    <source>
        <dbReference type="SAM" id="Coils"/>
    </source>
</evidence>
<keyword evidence="3" id="KW-0175">Coiled coil</keyword>
<dbReference type="InterPro" id="IPR004089">
    <property type="entry name" value="MCPsignal_dom"/>
</dbReference>
<reference evidence="6 7" key="1">
    <citation type="submission" date="2024-08" db="EMBL/GenBank/DDBJ databases">
        <authorList>
            <person name="Lu H."/>
        </authorList>
    </citation>
    <scope>NUCLEOTIDE SEQUENCE [LARGE SCALE GENOMIC DNA]</scope>
    <source>
        <strain evidence="6 7">DXS20W</strain>
    </source>
</reference>
<evidence type="ECO:0000256" key="4">
    <source>
        <dbReference type="SAM" id="MobiDB-lite"/>
    </source>
</evidence>
<sequence length="451" mass="48595">MFGWKKAGYSTAAAAVTPREEGGRREDGAALNVVKRLSRSISTVGKDAAEVRGALEDTQRVVQAQSQAMQALARQLSQIGEAQRSIATATAQSAAAVQRARGALGVVGGEVVGMSATLAQVSDAAAEITKISLQTRLVAFNAAVEAKHAGDAGRGFAVVAEAVKALAGQVESSSKAIVTAIATLQDRIDRFSTELTENAAKPSQIHAAFSEVEQDVQRISASAADSGQQMSLLNERAHELEREVSEATHGLKVAFDGSDRFLRMSEELIEQIAESGVEVDDMPFIRTAQSAAAEIGALLEDALRNGQISEADLFDEQYRPIDGTNPQQHTTRFCALGDKLFPAVQEKALGFSDKIVFCIAADRNGYIATHNRKYCQPQRPGDTVWNTANSRYRRIFNDRTGLASARNTRPFLLQTYRRDMGGGRFVVLKEATAPIVVNGRHWGGLRLAFNF</sequence>
<keyword evidence="7" id="KW-1185">Reference proteome</keyword>
<dbReference type="EMBL" id="JBIGHX010000003">
    <property type="protein sequence ID" value="MFG6461860.1"/>
    <property type="molecule type" value="Genomic_DNA"/>
</dbReference>
<evidence type="ECO:0000259" key="5">
    <source>
        <dbReference type="PROSITE" id="PS50111"/>
    </source>
</evidence>
<feature type="region of interest" description="Disordered" evidence="4">
    <location>
        <begin position="1"/>
        <end position="24"/>
    </location>
</feature>
<gene>
    <name evidence="6" type="ORF">ACG04Q_09785</name>
</gene>
<evidence type="ECO:0000256" key="1">
    <source>
        <dbReference type="ARBA" id="ARBA00023224"/>
    </source>
</evidence>
<evidence type="ECO:0000313" key="7">
    <source>
        <dbReference type="Proteomes" id="UP001606302"/>
    </source>
</evidence>
<dbReference type="PANTHER" id="PTHR32089:SF112">
    <property type="entry name" value="LYSOZYME-LIKE PROTEIN-RELATED"/>
    <property type="match status" value="1"/>
</dbReference>
<dbReference type="Proteomes" id="UP001606302">
    <property type="component" value="Unassembled WGS sequence"/>
</dbReference>
<proteinExistence type="predicted"/>